<evidence type="ECO:0000259" key="2">
    <source>
        <dbReference type="PROSITE" id="PS50885"/>
    </source>
</evidence>
<dbReference type="GO" id="GO:0016020">
    <property type="term" value="C:membrane"/>
    <property type="evidence" value="ECO:0007669"/>
    <property type="project" value="InterPro"/>
</dbReference>
<dbReference type="Gene3D" id="3.30.110.200">
    <property type="match status" value="1"/>
</dbReference>
<dbReference type="SUPFAM" id="SSF141868">
    <property type="entry name" value="EAL domain-like"/>
    <property type="match status" value="1"/>
</dbReference>
<dbReference type="NCBIfam" id="TIGR00254">
    <property type="entry name" value="GGDEF"/>
    <property type="match status" value="1"/>
</dbReference>
<dbReference type="Gene3D" id="6.20.270.20">
    <property type="entry name" value="LapD/MoxY periplasmic domain"/>
    <property type="match status" value="1"/>
</dbReference>
<dbReference type="GO" id="GO:0071111">
    <property type="term" value="F:cyclic-guanylate-specific phosphodiesterase activity"/>
    <property type="evidence" value="ECO:0007669"/>
    <property type="project" value="InterPro"/>
</dbReference>
<name>A0A126SZ17_9BACT</name>
<dbReference type="InterPro" id="IPR042461">
    <property type="entry name" value="LapD_MoxY_peri_C"/>
</dbReference>
<dbReference type="EMBL" id="KU144993">
    <property type="protein sequence ID" value="AMK59555.1"/>
    <property type="molecule type" value="Genomic_DNA"/>
</dbReference>
<reference evidence="4" key="1">
    <citation type="journal article" date="2016" name="Appl. Environ. Microbiol.">
        <title>Functional Metagenomics of a Biostimulated Petroleum-Contaminated Soil Reveals an Extraordinary Diversity of Extradiol Dioxygenases.</title>
        <authorList>
            <person name="Terron-Gonzalez L."/>
            <person name="Martin-Cabello G."/>
            <person name="Ferrer M."/>
            <person name="Santero E."/>
        </authorList>
    </citation>
    <scope>NUCLEOTIDE SEQUENCE</scope>
</reference>
<dbReference type="InterPro" id="IPR043128">
    <property type="entry name" value="Rev_trsase/Diguanyl_cyclase"/>
</dbReference>
<dbReference type="InterPro" id="IPR001633">
    <property type="entry name" value="EAL_dom"/>
</dbReference>
<dbReference type="Gene3D" id="3.20.20.450">
    <property type="entry name" value="EAL domain"/>
    <property type="match status" value="1"/>
</dbReference>
<evidence type="ECO:0000259" key="1">
    <source>
        <dbReference type="PROSITE" id="PS50883"/>
    </source>
</evidence>
<evidence type="ECO:0000259" key="3">
    <source>
        <dbReference type="PROSITE" id="PS50887"/>
    </source>
</evidence>
<evidence type="ECO:0000313" key="4">
    <source>
        <dbReference type="EMBL" id="AMK59555.1"/>
    </source>
</evidence>
<dbReference type="AlphaFoldDB" id="A0A126SZ17"/>
<dbReference type="InterPro" id="IPR003660">
    <property type="entry name" value="HAMP_dom"/>
</dbReference>
<dbReference type="Gene3D" id="6.10.340.10">
    <property type="match status" value="1"/>
</dbReference>
<dbReference type="Pfam" id="PF00990">
    <property type="entry name" value="GGDEF"/>
    <property type="match status" value="1"/>
</dbReference>
<proteinExistence type="predicted"/>
<organism evidence="4">
    <name type="scientific">uncultured bacterium UPO71</name>
    <dbReference type="NCBI Taxonomy" id="1776990"/>
    <lineage>
        <taxon>Bacteria</taxon>
        <taxon>environmental samples</taxon>
    </lineage>
</organism>
<dbReference type="SMART" id="SM00052">
    <property type="entry name" value="EAL"/>
    <property type="match status" value="1"/>
</dbReference>
<dbReference type="InterPro" id="IPR000160">
    <property type="entry name" value="GGDEF_dom"/>
</dbReference>
<dbReference type="Pfam" id="PF16448">
    <property type="entry name" value="LapD_MoxY_N"/>
    <property type="match status" value="1"/>
</dbReference>
<dbReference type="PANTHER" id="PTHR33121">
    <property type="entry name" value="CYCLIC DI-GMP PHOSPHODIESTERASE PDEF"/>
    <property type="match status" value="1"/>
</dbReference>
<accession>A0A126SZ17</accession>
<evidence type="ECO:0008006" key="5">
    <source>
        <dbReference type="Google" id="ProtNLM"/>
    </source>
</evidence>
<dbReference type="CDD" id="cd01948">
    <property type="entry name" value="EAL"/>
    <property type="match status" value="1"/>
</dbReference>
<feature type="domain" description="EAL" evidence="1">
    <location>
        <begin position="408"/>
        <end position="647"/>
    </location>
</feature>
<feature type="domain" description="GGDEF" evidence="3">
    <location>
        <begin position="266"/>
        <end position="399"/>
    </location>
</feature>
<dbReference type="PANTHER" id="PTHR33121:SF23">
    <property type="entry name" value="CYCLIC DI-GMP PHOSPHODIESTERASE PDEB"/>
    <property type="match status" value="1"/>
</dbReference>
<dbReference type="InterPro" id="IPR032244">
    <property type="entry name" value="LapD_MoxY_N"/>
</dbReference>
<protein>
    <recommendedName>
        <fullName evidence="5">Diguanylate cyclase/phosphodiesterase</fullName>
    </recommendedName>
</protein>
<dbReference type="CDD" id="cd01949">
    <property type="entry name" value="GGDEF"/>
    <property type="match status" value="1"/>
</dbReference>
<dbReference type="PROSITE" id="PS50883">
    <property type="entry name" value="EAL"/>
    <property type="match status" value="1"/>
</dbReference>
<dbReference type="PROSITE" id="PS50885">
    <property type="entry name" value="HAMP"/>
    <property type="match status" value="1"/>
</dbReference>
<dbReference type="InterPro" id="IPR050706">
    <property type="entry name" value="Cyclic-di-GMP_PDE-like"/>
</dbReference>
<dbReference type="Gene3D" id="3.30.70.270">
    <property type="match status" value="1"/>
</dbReference>
<dbReference type="SUPFAM" id="SSF55073">
    <property type="entry name" value="Nucleotide cyclase"/>
    <property type="match status" value="1"/>
</dbReference>
<dbReference type="PROSITE" id="PS50887">
    <property type="entry name" value="GGDEF"/>
    <property type="match status" value="1"/>
</dbReference>
<feature type="domain" description="HAMP" evidence="2">
    <location>
        <begin position="172"/>
        <end position="224"/>
    </location>
</feature>
<sequence>MTLLRQLILAILALLLLVLAGSVAISVSNTRHYLNAQLQSHAQDAATSLGLSLSTSAAEGDRATMESMVDAMFDSGYYRSMHIVDTAGKPLVSREQPVRFEDVPAWFVRLIPLHTPLGEAMLMSGWRQLGRVQVTSNPGYAYLEMWRTTRDSVQLFALVALLAVGLSVLGVNIILRPLRAIEAQAAAIADREFPVQERLPRTRDLRRVVEAMNHMSRKVRQMLDEQIALGERLRERAYRDPVTGFGNRALFQRDLEHLLESTEEHFRGVLALVQLRDFRGYNEVRGYAAGDELLRQTAAALREATADFRPHCLARLGGADFGLLFPRGGDDEVAALGAALSRALASLQERGLLPDGDAGHIGLAVHDGTDSASMLLSRADTALRQAQVSTGNAWQVAATDARRAPLPATAWRTLLSACLRDGKFAVFAQSVVRPNDPVKVLHTEILVRLPTGEGLLPAGGFMPMAERLGLASAIDRAVITTLLARVRPSDMAKHLAVNLSPASMGDPQFRNWLFEKLDQHPQVAPHLTFELPEYGVARDLPALRELAAGLARRGSGLGLDHFGRGFNPLGYLAGLKLRHLKVDGSYIHALAQDSDSRYFISTLREIAHGLDCQIIAEAVENEEQLAAVVELHMDGAQGYHLAMPRAL</sequence>
<dbReference type="InterPro" id="IPR029787">
    <property type="entry name" value="Nucleotide_cyclase"/>
</dbReference>
<dbReference type="GO" id="GO:0007165">
    <property type="term" value="P:signal transduction"/>
    <property type="evidence" value="ECO:0007669"/>
    <property type="project" value="InterPro"/>
</dbReference>
<dbReference type="Pfam" id="PF00563">
    <property type="entry name" value="EAL"/>
    <property type="match status" value="1"/>
</dbReference>
<dbReference type="SMART" id="SM00267">
    <property type="entry name" value="GGDEF"/>
    <property type="match status" value="1"/>
</dbReference>
<dbReference type="InterPro" id="IPR035919">
    <property type="entry name" value="EAL_sf"/>
</dbReference>